<dbReference type="GO" id="GO:0008270">
    <property type="term" value="F:zinc ion binding"/>
    <property type="evidence" value="ECO:0007669"/>
    <property type="project" value="InterPro"/>
</dbReference>
<feature type="binding site" evidence="8">
    <location>
        <position position="321"/>
    </location>
    <ligand>
        <name>Zn(2+)</name>
        <dbReference type="ChEBI" id="CHEBI:29105"/>
        <note>catalytic</note>
    </ligand>
</feature>
<comment type="caution">
    <text evidence="11">The sequence shown here is derived from an EMBL/GenBank/DDBJ whole genome shotgun (WGS) entry which is preliminary data.</text>
</comment>
<evidence type="ECO:0000313" key="12">
    <source>
        <dbReference type="Proteomes" id="UP000689195"/>
    </source>
</evidence>
<organism evidence="11 12">
    <name type="scientific">Paramecium pentaurelia</name>
    <dbReference type="NCBI Taxonomy" id="43138"/>
    <lineage>
        <taxon>Eukaryota</taxon>
        <taxon>Sar</taxon>
        <taxon>Alveolata</taxon>
        <taxon>Ciliophora</taxon>
        <taxon>Intramacronucleata</taxon>
        <taxon>Oligohymenophorea</taxon>
        <taxon>Peniculida</taxon>
        <taxon>Parameciidae</taxon>
        <taxon>Paramecium</taxon>
    </lineage>
</organism>
<dbReference type="InterPro" id="IPR045357">
    <property type="entry name" value="Aminopeptidase_N-like_N"/>
</dbReference>
<keyword evidence="5 8" id="KW-0862">Zinc</keyword>
<accession>A0A8S1X7F4</accession>
<evidence type="ECO:0000256" key="2">
    <source>
        <dbReference type="ARBA" id="ARBA00022670"/>
    </source>
</evidence>
<feature type="binding site" evidence="8">
    <location>
        <position position="344"/>
    </location>
    <ligand>
        <name>Zn(2+)</name>
        <dbReference type="ChEBI" id="CHEBI:29105"/>
        <note>catalytic</note>
    </ligand>
</feature>
<feature type="binding site" evidence="8">
    <location>
        <position position="325"/>
    </location>
    <ligand>
        <name>Zn(2+)</name>
        <dbReference type="ChEBI" id="CHEBI:29105"/>
        <note>catalytic</note>
    </ligand>
</feature>
<dbReference type="CDD" id="cd09599">
    <property type="entry name" value="M1_LTA4H"/>
    <property type="match status" value="1"/>
</dbReference>
<dbReference type="OrthoDB" id="10031169at2759"/>
<dbReference type="Pfam" id="PF00635">
    <property type="entry name" value="Motile_Sperm"/>
    <property type="match status" value="1"/>
</dbReference>
<dbReference type="AlphaFoldDB" id="A0A8S1X7F4"/>
<keyword evidence="6" id="KW-0482">Metalloprotease</keyword>
<dbReference type="Pfam" id="PF17900">
    <property type="entry name" value="Peptidase_M1_N"/>
    <property type="match status" value="1"/>
</dbReference>
<evidence type="ECO:0000256" key="8">
    <source>
        <dbReference type="PIRSR" id="PIRSR634015-3"/>
    </source>
</evidence>
<dbReference type="PANTHER" id="PTHR45726:SF3">
    <property type="entry name" value="LEUKOTRIENE A-4 HYDROLASE"/>
    <property type="match status" value="1"/>
</dbReference>
<protein>
    <recommendedName>
        <fullName evidence="10">MSP domain-containing protein</fullName>
    </recommendedName>
</protein>
<dbReference type="FunFam" id="3.30.2010.30:FF:000001">
    <property type="entry name" value="Leukotriene A(4) hydrolase"/>
    <property type="match status" value="1"/>
</dbReference>
<keyword evidence="3 8" id="KW-0479">Metal-binding</keyword>
<dbReference type="GO" id="GO:0006508">
    <property type="term" value="P:proteolysis"/>
    <property type="evidence" value="ECO:0007669"/>
    <property type="project" value="UniProtKB-KW"/>
</dbReference>
<dbReference type="EMBL" id="CAJJDO010000114">
    <property type="protein sequence ID" value="CAD8196995.1"/>
    <property type="molecule type" value="Genomic_DNA"/>
</dbReference>
<evidence type="ECO:0000256" key="3">
    <source>
        <dbReference type="ARBA" id="ARBA00022723"/>
    </source>
</evidence>
<keyword evidence="12" id="KW-1185">Reference proteome</keyword>
<dbReference type="PROSITE" id="PS50202">
    <property type="entry name" value="MSP"/>
    <property type="match status" value="1"/>
</dbReference>
<sequence>MILLVISSIICSHAYEIDVNTFSNYLDVQNRHLHLEWLLNMDKKYINASSSYSFQVVGRSINKISLDIYKLNIYSTYLQNGILLPHTIDSPYADSDQGQRLNIQLDRTYYRGEYIELSIKYSIDSRSRSISFMTKEQTSTKTMPYLFSQCEDANCRALAPLQDTPAIKQTYTATIIYKDTEAKDVFMSADESKDQFKILNKPLDEATFNWKYKYFIQNVPIPSYLIAIVAGNIQKVPTSAGIRTFLVSEPDKIAAYAEELKEMEQFLQAIEQYIGPYTWGTYTLVIQPPSFPIGGMENPLLTFANPSIMTGTGSGLAVTIHEMAHSWFGNTITCVNWANMWINEGFTVFLERKASLIHYKIPDDIKLNAIIGNTSMYSDMLGYGLESNFSSLHPDTTGLNPDDSFSEIPYEKGYQFLTYLESIVGEVDFQNMLRAYLAQYKYQSIDQKEFQNFLLRYLQEQGVDDYSTKRYKILENWNKWVYSPGLPPVFLDFSTNKLTQALDYSNAYITADGKQPPNWQDYKTFLHTQKLVFLEDLFKKAESNLLKLNVVNQIDKDLHLTEENDYELKFRWFRAILTVGDKTRFAQEEAKWFIQFIELQINWIMILLFKHSEVMKHSIIQQLEITQQTSLDQKTHLYNENKSIYFMQGLIDIEPKQYLDFILHESLIASTTLNIFNLTPNSISFKIKTTTPNMFQVKPSMGIIQPNSQASIDITTTLPIKEENKLNSKFQINASTIEQNDEQDLANFWKYKDASFIQQVQVKSRLKLQEIKQEIIQQELQQSVISETHENVSQMYQSVIDQQSKEKDEEIQRYQEQIDSLQKELSDYQLMLKSVKQQEVAIKHHGNKFELKQVLIIAAISLILGFIFGK</sequence>
<feature type="coiled-coil region" evidence="9">
    <location>
        <begin position="804"/>
        <end position="838"/>
    </location>
</feature>
<evidence type="ECO:0000256" key="9">
    <source>
        <dbReference type="SAM" id="Coils"/>
    </source>
</evidence>
<dbReference type="PANTHER" id="PTHR45726">
    <property type="entry name" value="LEUKOTRIENE A-4 HYDROLASE"/>
    <property type="match status" value="1"/>
</dbReference>
<evidence type="ECO:0000256" key="5">
    <source>
        <dbReference type="ARBA" id="ARBA00022833"/>
    </source>
</evidence>
<evidence type="ECO:0000256" key="6">
    <source>
        <dbReference type="ARBA" id="ARBA00023049"/>
    </source>
</evidence>
<dbReference type="InterPro" id="IPR049980">
    <property type="entry name" value="LTA4H_cat"/>
</dbReference>
<comment type="cofactor">
    <cofactor evidence="8">
        <name>Zn(2+)</name>
        <dbReference type="ChEBI" id="CHEBI:29105"/>
    </cofactor>
    <text evidence="8">Binds 1 zinc ion per subunit.</text>
</comment>
<proteinExistence type="inferred from homology"/>
<gene>
    <name evidence="11" type="ORF">PPENT_87.1.T1140060</name>
</gene>
<dbReference type="InterPro" id="IPR014782">
    <property type="entry name" value="Peptidase_M1_dom"/>
</dbReference>
<feature type="domain" description="MSP" evidence="10">
    <location>
        <begin position="650"/>
        <end position="767"/>
    </location>
</feature>
<evidence type="ECO:0000256" key="4">
    <source>
        <dbReference type="ARBA" id="ARBA00022801"/>
    </source>
</evidence>
<dbReference type="InterPro" id="IPR000535">
    <property type="entry name" value="MSP_dom"/>
</dbReference>
<reference evidence="11" key="1">
    <citation type="submission" date="2021-01" db="EMBL/GenBank/DDBJ databases">
        <authorList>
            <consortium name="Genoscope - CEA"/>
            <person name="William W."/>
        </authorList>
    </citation>
    <scope>NUCLEOTIDE SEQUENCE</scope>
</reference>
<keyword evidence="2" id="KW-0645">Protease</keyword>
<keyword evidence="9" id="KW-0175">Coiled coil</keyword>
<dbReference type="GO" id="GO:0008237">
    <property type="term" value="F:metallopeptidase activity"/>
    <property type="evidence" value="ECO:0007669"/>
    <property type="project" value="UniProtKB-KW"/>
</dbReference>
<feature type="active site" description="Proton donor" evidence="7">
    <location>
        <position position="410"/>
    </location>
</feature>
<evidence type="ECO:0000256" key="1">
    <source>
        <dbReference type="ARBA" id="ARBA00010136"/>
    </source>
</evidence>
<evidence type="ECO:0000259" key="10">
    <source>
        <dbReference type="PROSITE" id="PS50202"/>
    </source>
</evidence>
<keyword evidence="4" id="KW-0378">Hydrolase</keyword>
<dbReference type="Proteomes" id="UP000689195">
    <property type="component" value="Unassembled WGS sequence"/>
</dbReference>
<dbReference type="InterPro" id="IPR034015">
    <property type="entry name" value="M1_LTA4H"/>
</dbReference>
<dbReference type="Pfam" id="PF01433">
    <property type="entry name" value="Peptidase_M1"/>
    <property type="match status" value="1"/>
</dbReference>
<evidence type="ECO:0000313" key="11">
    <source>
        <dbReference type="EMBL" id="CAD8196995.1"/>
    </source>
</evidence>
<feature type="active site" description="Proton acceptor" evidence="7">
    <location>
        <position position="322"/>
    </location>
</feature>
<dbReference type="GO" id="GO:0005829">
    <property type="term" value="C:cytosol"/>
    <property type="evidence" value="ECO:0007669"/>
    <property type="project" value="TreeGrafter"/>
</dbReference>
<comment type="similarity">
    <text evidence="1">Belongs to the peptidase M1 family.</text>
</comment>
<evidence type="ECO:0000256" key="7">
    <source>
        <dbReference type="PIRSR" id="PIRSR634015-1"/>
    </source>
</evidence>
<name>A0A8S1X7F4_9CILI</name>